<dbReference type="PANTHER" id="PTHR43818:SF11">
    <property type="entry name" value="BCDNA.GH03377"/>
    <property type="match status" value="1"/>
</dbReference>
<keyword evidence="1" id="KW-0560">Oxidoreductase</keyword>
<dbReference type="GO" id="GO:0016491">
    <property type="term" value="F:oxidoreductase activity"/>
    <property type="evidence" value="ECO:0007669"/>
    <property type="project" value="UniProtKB-KW"/>
</dbReference>
<dbReference type="EMBL" id="FNST01000002">
    <property type="protein sequence ID" value="SED31312.1"/>
    <property type="molecule type" value="Genomic_DNA"/>
</dbReference>
<evidence type="ECO:0000256" key="2">
    <source>
        <dbReference type="SAM" id="MobiDB-lite"/>
    </source>
</evidence>
<dbReference type="InterPro" id="IPR050463">
    <property type="entry name" value="Gfo/Idh/MocA_oxidrdct_glycsds"/>
</dbReference>
<evidence type="ECO:0000313" key="4">
    <source>
        <dbReference type="EMBL" id="SED31312.1"/>
    </source>
</evidence>
<accession>A0A1H4ZMG1</accession>
<dbReference type="SUPFAM" id="SSF51735">
    <property type="entry name" value="NAD(P)-binding Rossmann-fold domains"/>
    <property type="match status" value="1"/>
</dbReference>
<gene>
    <name evidence="4" type="ORF">SAMN04490356_7927</name>
</gene>
<evidence type="ECO:0000256" key="1">
    <source>
        <dbReference type="ARBA" id="ARBA00023002"/>
    </source>
</evidence>
<evidence type="ECO:0000259" key="3">
    <source>
        <dbReference type="Pfam" id="PF01408"/>
    </source>
</evidence>
<feature type="compositionally biased region" description="Pro residues" evidence="2">
    <location>
        <begin position="1"/>
        <end position="19"/>
    </location>
</feature>
<evidence type="ECO:0000313" key="5">
    <source>
        <dbReference type="Proteomes" id="UP000198609"/>
    </source>
</evidence>
<name>A0A1H4ZMG1_STRMJ</name>
<sequence length="324" mass="34631">MPTHPTEPAPAHPTAPGPLPLTEADPSPSTEPAPWTHRPLEVGLVGAGPWARAMHARMLATGPETRLAAVWARRPEAARLAAAPYGAHVAADFEELLDHCEAVAFAVPPAVQAELAPLAAKRGKPLLLEKPLGPDLAAAQRLADAVAEAGVVSQLVLTKRYHPATRAFLAAARTRDIAGARSCYLHGAFLGGDFATSWRLEHGALLDLGPHLLDLLDAAVGPITDIRATGDPRRWLELTCEHANGTVSQASLSGAVDVPRALTRIELFGAEAPLVYDTAEIDHEECWPILRRDFATAVRTHTPTELDAHRGLYLQALIDRATER</sequence>
<dbReference type="Pfam" id="PF01408">
    <property type="entry name" value="GFO_IDH_MocA"/>
    <property type="match status" value="1"/>
</dbReference>
<dbReference type="GO" id="GO:0000166">
    <property type="term" value="F:nucleotide binding"/>
    <property type="evidence" value="ECO:0007669"/>
    <property type="project" value="InterPro"/>
</dbReference>
<dbReference type="SUPFAM" id="SSF55347">
    <property type="entry name" value="Glyceraldehyde-3-phosphate dehydrogenase-like, C-terminal domain"/>
    <property type="match status" value="1"/>
</dbReference>
<feature type="region of interest" description="Disordered" evidence="2">
    <location>
        <begin position="1"/>
        <end position="37"/>
    </location>
</feature>
<reference evidence="5" key="1">
    <citation type="submission" date="2016-10" db="EMBL/GenBank/DDBJ databases">
        <authorList>
            <person name="Varghese N."/>
            <person name="Submissions S."/>
        </authorList>
    </citation>
    <scope>NUCLEOTIDE SEQUENCE [LARGE SCALE GENOMIC DNA]</scope>
    <source>
        <strain evidence="5">DSM 40318</strain>
    </source>
</reference>
<protein>
    <submittedName>
        <fullName evidence="4">Predicted dehydrogenase</fullName>
    </submittedName>
</protein>
<feature type="domain" description="Gfo/Idh/MocA-like oxidoreductase N-terminal" evidence="3">
    <location>
        <begin position="41"/>
        <end position="153"/>
    </location>
</feature>
<keyword evidence="5" id="KW-1185">Reference proteome</keyword>
<proteinExistence type="predicted"/>
<dbReference type="InterPro" id="IPR000683">
    <property type="entry name" value="Gfo/Idh/MocA-like_OxRdtase_N"/>
</dbReference>
<dbReference type="PANTHER" id="PTHR43818">
    <property type="entry name" value="BCDNA.GH03377"/>
    <property type="match status" value="1"/>
</dbReference>
<dbReference type="InterPro" id="IPR036291">
    <property type="entry name" value="NAD(P)-bd_dom_sf"/>
</dbReference>
<dbReference type="Proteomes" id="UP000198609">
    <property type="component" value="Unassembled WGS sequence"/>
</dbReference>
<dbReference type="Gene3D" id="3.30.360.10">
    <property type="entry name" value="Dihydrodipicolinate Reductase, domain 2"/>
    <property type="match status" value="1"/>
</dbReference>
<dbReference type="AlphaFoldDB" id="A0A1H4ZMG1"/>
<organism evidence="4 5">
    <name type="scientific">Streptomyces melanosporofaciens</name>
    <dbReference type="NCBI Taxonomy" id="67327"/>
    <lineage>
        <taxon>Bacteria</taxon>
        <taxon>Bacillati</taxon>
        <taxon>Actinomycetota</taxon>
        <taxon>Actinomycetes</taxon>
        <taxon>Kitasatosporales</taxon>
        <taxon>Streptomycetaceae</taxon>
        <taxon>Streptomyces</taxon>
        <taxon>Streptomyces violaceusniger group</taxon>
    </lineage>
</organism>
<dbReference type="Gene3D" id="3.40.50.720">
    <property type="entry name" value="NAD(P)-binding Rossmann-like Domain"/>
    <property type="match status" value="1"/>
</dbReference>